<evidence type="ECO:0000313" key="6">
    <source>
        <dbReference type="Proteomes" id="UP000228934"/>
    </source>
</evidence>
<feature type="compositionally biased region" description="Basic and acidic residues" evidence="3">
    <location>
        <begin position="65"/>
        <end position="80"/>
    </location>
</feature>
<dbReference type="InterPro" id="IPR036860">
    <property type="entry name" value="SH2_dom_sf"/>
</dbReference>
<dbReference type="EMBL" id="KV961956">
    <property type="protein sequence ID" value="PIO23186.1"/>
    <property type="molecule type" value="Genomic_DNA"/>
</dbReference>
<evidence type="ECO:0000256" key="3">
    <source>
        <dbReference type="SAM" id="MobiDB-lite"/>
    </source>
</evidence>
<evidence type="ECO:0000256" key="2">
    <source>
        <dbReference type="PROSITE-ProRule" id="PRU00191"/>
    </source>
</evidence>
<protein>
    <recommendedName>
        <fullName evidence="4">SH2 domain-containing protein</fullName>
    </recommendedName>
</protein>
<evidence type="ECO:0000313" key="5">
    <source>
        <dbReference type="EMBL" id="PIO23186.1"/>
    </source>
</evidence>
<gene>
    <name evidence="5" type="ORF">AB205_0139990</name>
</gene>
<organism evidence="5 6">
    <name type="scientific">Aquarana catesbeiana</name>
    <name type="common">American bullfrog</name>
    <name type="synonym">Rana catesbeiana</name>
    <dbReference type="NCBI Taxonomy" id="8400"/>
    <lineage>
        <taxon>Eukaryota</taxon>
        <taxon>Metazoa</taxon>
        <taxon>Chordata</taxon>
        <taxon>Craniata</taxon>
        <taxon>Vertebrata</taxon>
        <taxon>Euteleostomi</taxon>
        <taxon>Amphibia</taxon>
        <taxon>Batrachia</taxon>
        <taxon>Anura</taxon>
        <taxon>Neobatrachia</taxon>
        <taxon>Ranoidea</taxon>
        <taxon>Ranidae</taxon>
        <taxon>Aquarana</taxon>
    </lineage>
</organism>
<proteinExistence type="predicted"/>
<feature type="domain" description="SH2" evidence="4">
    <location>
        <begin position="114"/>
        <end position="189"/>
    </location>
</feature>
<dbReference type="InterPro" id="IPR000980">
    <property type="entry name" value="SH2"/>
</dbReference>
<keyword evidence="6" id="KW-1185">Reference proteome</keyword>
<accession>A0A2G9R5N7</accession>
<evidence type="ECO:0000259" key="4">
    <source>
        <dbReference type="PROSITE" id="PS50001"/>
    </source>
</evidence>
<dbReference type="PANTHER" id="PTHR14388:SF9">
    <property type="entry name" value="SH2 DOMAIN-CONTAINING PROTEIN 2A"/>
    <property type="match status" value="1"/>
</dbReference>
<dbReference type="Gene3D" id="3.30.505.10">
    <property type="entry name" value="SH2 domain"/>
    <property type="match status" value="1"/>
</dbReference>
<dbReference type="PANTHER" id="PTHR14388">
    <property type="entry name" value="T CELL-SPECIFIC ADAPTER PROTEIN TSAD"/>
    <property type="match status" value="1"/>
</dbReference>
<feature type="non-terminal residue" evidence="5">
    <location>
        <position position="1"/>
    </location>
</feature>
<dbReference type="OrthoDB" id="67310at2759"/>
<dbReference type="AlphaFoldDB" id="A0A2G9R5N7"/>
<dbReference type="SMART" id="SM00252">
    <property type="entry name" value="SH2"/>
    <property type="match status" value="1"/>
</dbReference>
<sequence>TDFPPVLFSTFRPLPQDKEDPASLSSSDTTLKNVAEPKSEAPKDKDKHGTSNNTPIIHMTLKPGTKQDEHGTSKNTPAKDIKVKPGVKLKEQTYQWFEKTQRKKLVNMGQFPEWFHGFVTRNRAEDMLQDKPLGCFLVRFCESHVGFVLSYRGVERCRHFVLNQRDDETYMIEGETSVHPQLEDLINYYCTYPVEHQSSLLGWKLPAFPEPNLSPSKEDPEDPLVDYTPFSKPSESPEGADDEENPVKDPTYASVDEFNTYTEPAQWGTPAGRNSDNGHEPIAFYAMGRGSCRGNLDNVYSEVDVHSMPSCGSKAAKSAHTNFSTLPTAINKTSYAQKPSAFHSSFRSNKMSGFPQEQIPITQGKPAKQASKLKTKQQIPVQFDDPSYGKTTVHHVNSSHSPLLDEQENIYERIPDNYPVKVKNIRPPKKAS</sequence>
<feature type="region of interest" description="Disordered" evidence="3">
    <location>
        <begin position="212"/>
        <end position="251"/>
    </location>
</feature>
<name>A0A2G9R5N7_AQUCT</name>
<dbReference type="GO" id="GO:0005737">
    <property type="term" value="C:cytoplasm"/>
    <property type="evidence" value="ECO:0007669"/>
    <property type="project" value="TreeGrafter"/>
</dbReference>
<feature type="region of interest" description="Disordered" evidence="3">
    <location>
        <begin position="1"/>
        <end position="80"/>
    </location>
</feature>
<feature type="compositionally biased region" description="Basic and acidic residues" evidence="3">
    <location>
        <begin position="35"/>
        <end position="49"/>
    </location>
</feature>
<dbReference type="SUPFAM" id="SSF55550">
    <property type="entry name" value="SH2 domain"/>
    <property type="match status" value="1"/>
</dbReference>
<feature type="compositionally biased region" description="Polar residues" evidence="3">
    <location>
        <begin position="23"/>
        <end position="32"/>
    </location>
</feature>
<dbReference type="PROSITE" id="PS50001">
    <property type="entry name" value="SH2"/>
    <property type="match status" value="1"/>
</dbReference>
<evidence type="ECO:0000256" key="1">
    <source>
        <dbReference type="ARBA" id="ARBA00022999"/>
    </source>
</evidence>
<dbReference type="Pfam" id="PF00017">
    <property type="entry name" value="SH2"/>
    <property type="match status" value="1"/>
</dbReference>
<keyword evidence="1 2" id="KW-0727">SH2 domain</keyword>
<reference evidence="6" key="1">
    <citation type="journal article" date="2017" name="Nat. Commun.">
        <title>The North American bullfrog draft genome provides insight into hormonal regulation of long noncoding RNA.</title>
        <authorList>
            <person name="Hammond S.A."/>
            <person name="Warren R.L."/>
            <person name="Vandervalk B.P."/>
            <person name="Kucuk E."/>
            <person name="Khan H."/>
            <person name="Gibb E.A."/>
            <person name="Pandoh P."/>
            <person name="Kirk H."/>
            <person name="Zhao Y."/>
            <person name="Jones M."/>
            <person name="Mungall A.J."/>
            <person name="Coope R."/>
            <person name="Pleasance S."/>
            <person name="Moore R.A."/>
            <person name="Holt R.A."/>
            <person name="Round J.M."/>
            <person name="Ohora S."/>
            <person name="Walle B.V."/>
            <person name="Veldhoen N."/>
            <person name="Helbing C.C."/>
            <person name="Birol I."/>
        </authorList>
    </citation>
    <scope>NUCLEOTIDE SEQUENCE [LARGE SCALE GENOMIC DNA]</scope>
</reference>
<dbReference type="Proteomes" id="UP000228934">
    <property type="component" value="Unassembled WGS sequence"/>
</dbReference>
<feature type="region of interest" description="Disordered" evidence="3">
    <location>
        <begin position="384"/>
        <end position="403"/>
    </location>
</feature>